<evidence type="ECO:0000256" key="1">
    <source>
        <dbReference type="SAM" id="MobiDB-lite"/>
    </source>
</evidence>
<reference evidence="4" key="2">
    <citation type="submission" date="2021-09" db="EMBL/GenBank/DDBJ databases">
        <authorList>
            <person name="Gilroy R."/>
        </authorList>
    </citation>
    <scope>NUCLEOTIDE SEQUENCE</scope>
    <source>
        <strain evidence="4">ChiHjej13B12-9602</strain>
    </source>
</reference>
<comment type="caution">
    <text evidence="4">The sequence shown here is derived from an EMBL/GenBank/DDBJ whole genome shotgun (WGS) entry which is preliminary data.</text>
</comment>
<feature type="domain" description="SAF" evidence="3">
    <location>
        <begin position="48"/>
        <end position="110"/>
    </location>
</feature>
<name>A0A921IW18_9ACTN</name>
<feature type="signal peptide" evidence="2">
    <location>
        <begin position="1"/>
        <end position="23"/>
    </location>
</feature>
<dbReference type="CDD" id="cd11614">
    <property type="entry name" value="SAF_CpaB_FlgA_like"/>
    <property type="match status" value="1"/>
</dbReference>
<evidence type="ECO:0000256" key="2">
    <source>
        <dbReference type="SAM" id="SignalP"/>
    </source>
</evidence>
<proteinExistence type="predicted"/>
<dbReference type="RefSeq" id="WP_273189633.1">
    <property type="nucleotide sequence ID" value="NZ_DYUZ01000017.1"/>
</dbReference>
<organism evidence="4 5">
    <name type="scientific">Enorma phocaeensis</name>
    <dbReference type="NCBI Taxonomy" id="1871019"/>
    <lineage>
        <taxon>Bacteria</taxon>
        <taxon>Bacillati</taxon>
        <taxon>Actinomycetota</taxon>
        <taxon>Coriobacteriia</taxon>
        <taxon>Coriobacteriales</taxon>
        <taxon>Coriobacteriaceae</taxon>
        <taxon>Enorma</taxon>
    </lineage>
</organism>
<evidence type="ECO:0000313" key="4">
    <source>
        <dbReference type="EMBL" id="HJG37087.1"/>
    </source>
</evidence>
<feature type="chain" id="PRO_5038106810" evidence="2">
    <location>
        <begin position="24"/>
        <end position="234"/>
    </location>
</feature>
<evidence type="ECO:0000259" key="3">
    <source>
        <dbReference type="SMART" id="SM00858"/>
    </source>
</evidence>
<dbReference type="InterPro" id="IPR013974">
    <property type="entry name" value="SAF"/>
</dbReference>
<gene>
    <name evidence="4" type="primary">cpaB</name>
    <name evidence="4" type="ORF">K8V70_04390</name>
</gene>
<dbReference type="EMBL" id="DYUZ01000017">
    <property type="protein sequence ID" value="HJG37087.1"/>
    <property type="molecule type" value="Genomic_DNA"/>
</dbReference>
<keyword evidence="2" id="KW-0732">Signal</keyword>
<accession>A0A921IW18</accession>
<dbReference type="Pfam" id="PF08666">
    <property type="entry name" value="SAF"/>
    <property type="match status" value="1"/>
</dbReference>
<sequence>MKRTTRLVLSVAAGCLAMGLALAYGSSVRAEAEQARQELLASYGGDLVTVCVASSAIDAGEELDESNVHTEEWIASLLPPGAETSIEEVTGKRATSSIPERAVICPAYFTEKEGALEVPEGMVAVSVAADASHAVGGSVQPGDEVDVYVSNAGVADLLCRACILETSAHASEADGADLSWVTLAVEPERVEELLAATGKGTVSLTVPGAGAALADAEEAADVEDAEEIAGEDAS</sequence>
<dbReference type="InterPro" id="IPR017592">
    <property type="entry name" value="Pilus_assmbl_Flp-typ_CpaB"/>
</dbReference>
<dbReference type="NCBIfam" id="TIGR03177">
    <property type="entry name" value="pilus_cpaB"/>
    <property type="match status" value="1"/>
</dbReference>
<protein>
    <submittedName>
        <fullName evidence="4">Flp pilus assembly protein CpaB</fullName>
    </submittedName>
</protein>
<dbReference type="Pfam" id="PF16976">
    <property type="entry name" value="RcpC"/>
    <property type="match status" value="1"/>
</dbReference>
<feature type="region of interest" description="Disordered" evidence="1">
    <location>
        <begin position="215"/>
        <end position="234"/>
    </location>
</feature>
<dbReference type="SMART" id="SM00858">
    <property type="entry name" value="SAF"/>
    <property type="match status" value="1"/>
</dbReference>
<dbReference type="InterPro" id="IPR031571">
    <property type="entry name" value="RcpC_dom"/>
</dbReference>
<evidence type="ECO:0000313" key="5">
    <source>
        <dbReference type="Proteomes" id="UP000753256"/>
    </source>
</evidence>
<reference evidence="4" key="1">
    <citation type="journal article" date="2021" name="PeerJ">
        <title>Extensive microbial diversity within the chicken gut microbiome revealed by metagenomics and culture.</title>
        <authorList>
            <person name="Gilroy R."/>
            <person name="Ravi A."/>
            <person name="Getino M."/>
            <person name="Pursley I."/>
            <person name="Horton D.L."/>
            <person name="Alikhan N.F."/>
            <person name="Baker D."/>
            <person name="Gharbi K."/>
            <person name="Hall N."/>
            <person name="Watson M."/>
            <person name="Adriaenssens E.M."/>
            <person name="Foster-Nyarko E."/>
            <person name="Jarju S."/>
            <person name="Secka A."/>
            <person name="Antonio M."/>
            <person name="Oren A."/>
            <person name="Chaudhuri R.R."/>
            <person name="La Ragione R."/>
            <person name="Hildebrand F."/>
            <person name="Pallen M.J."/>
        </authorList>
    </citation>
    <scope>NUCLEOTIDE SEQUENCE</scope>
    <source>
        <strain evidence="4">ChiHjej13B12-9602</strain>
    </source>
</reference>
<dbReference type="Proteomes" id="UP000753256">
    <property type="component" value="Unassembled WGS sequence"/>
</dbReference>
<dbReference type="AlphaFoldDB" id="A0A921IW18"/>
<dbReference type="Gene3D" id="3.90.1210.10">
    <property type="entry name" value="Antifreeze-like/N-acetylneuraminic acid synthase C-terminal domain"/>
    <property type="match status" value="1"/>
</dbReference>